<dbReference type="RefSeq" id="YP_010654736.1">
    <property type="nucleotide sequence ID" value="NC_070815.1"/>
</dbReference>
<feature type="region of interest" description="Disordered" evidence="1">
    <location>
        <begin position="29"/>
        <end position="56"/>
    </location>
</feature>
<dbReference type="EMBL" id="MN428057">
    <property type="protein sequence ID" value="QFP97000.1"/>
    <property type="molecule type" value="Genomic_DNA"/>
</dbReference>
<evidence type="ECO:0000256" key="1">
    <source>
        <dbReference type="SAM" id="MobiDB-lite"/>
    </source>
</evidence>
<name>A0A5P8DFR2_9CAUD</name>
<organism evidence="2 3">
    <name type="scientific">Gordonia phage Suerte</name>
    <dbReference type="NCBI Taxonomy" id="2652883"/>
    <lineage>
        <taxon>Viruses</taxon>
        <taxon>Duplodnaviria</taxon>
        <taxon>Heunggongvirae</taxon>
        <taxon>Uroviricota</taxon>
        <taxon>Caudoviricetes</taxon>
        <taxon>Beenievirus</taxon>
        <taxon>Beenievirus suerte</taxon>
    </lineage>
</organism>
<sequence>MALATDAMKTVMLNAYKAEATWLSLHTADPGSTGASEVSGGTPAYARKQTTWGTPASGSMIGSKVSIDVPATTVVAVGVWTASTAGSYRDKLAIPSTTVSANATIDVTPTITIT</sequence>
<evidence type="ECO:0008006" key="4">
    <source>
        <dbReference type="Google" id="ProtNLM"/>
    </source>
</evidence>
<dbReference type="Pfam" id="PF23140">
    <property type="entry name" value="Gp80"/>
    <property type="match status" value="1"/>
</dbReference>
<proteinExistence type="predicted"/>
<dbReference type="Proteomes" id="UP000325796">
    <property type="component" value="Segment"/>
</dbReference>
<keyword evidence="3" id="KW-1185">Reference proteome</keyword>
<evidence type="ECO:0000313" key="2">
    <source>
        <dbReference type="EMBL" id="QFP97000.1"/>
    </source>
</evidence>
<dbReference type="KEGG" id="vg:77930587"/>
<dbReference type="GeneID" id="77930587"/>
<protein>
    <recommendedName>
        <fullName evidence="4">Minor tail protein</fullName>
    </recommendedName>
</protein>
<evidence type="ECO:0000313" key="3">
    <source>
        <dbReference type="Proteomes" id="UP000325796"/>
    </source>
</evidence>
<dbReference type="InterPro" id="IPR056908">
    <property type="entry name" value="Gp80-like"/>
</dbReference>
<reference evidence="2 3" key="1">
    <citation type="submission" date="2019-09" db="EMBL/GenBank/DDBJ databases">
        <authorList>
            <person name="Scherer A.E."/>
            <person name="Alayouni A."/>
            <person name="Blackmon D.M."/>
            <person name="Cruz D.E."/>
            <person name="Esteban-Lopez J.D."/>
            <person name="Fernandez D.J."/>
            <person name="Hull S."/>
            <person name="Irizarry A."/>
            <person name="Lwin N."/>
            <person name="Perkins J."/>
            <person name="Pincus L.M."/>
            <person name="Prome N.A."/>
            <person name="Saeed S."/>
            <person name="Solares N."/>
            <person name="Zou W."/>
            <person name="Ball S.L."/>
            <person name="Garlena R.A."/>
            <person name="Russell D.A."/>
            <person name="Pope W.H."/>
            <person name="Jacobs-Sera D."/>
            <person name="Hatfull G.F."/>
        </authorList>
    </citation>
    <scope>NUCLEOTIDE SEQUENCE [LARGE SCALE GENOMIC DNA]</scope>
</reference>
<accession>A0A5P8DFR2</accession>
<gene>
    <name evidence="2" type="primary">27</name>
    <name evidence="2" type="ORF">SEA_SUERTE_27</name>
</gene>